<dbReference type="InterPro" id="IPR019734">
    <property type="entry name" value="TPR_rpt"/>
</dbReference>
<dbReference type="PROSITE" id="PS50943">
    <property type="entry name" value="HTH_CROC1"/>
    <property type="match status" value="1"/>
</dbReference>
<evidence type="ECO:0000313" key="3">
    <source>
        <dbReference type="EMBL" id="GAA3390290.1"/>
    </source>
</evidence>
<reference evidence="4" key="1">
    <citation type="journal article" date="2019" name="Int. J. Syst. Evol. Microbiol.">
        <title>The Global Catalogue of Microorganisms (GCM) 10K type strain sequencing project: providing services to taxonomists for standard genome sequencing and annotation.</title>
        <authorList>
            <consortium name="The Broad Institute Genomics Platform"/>
            <consortium name="The Broad Institute Genome Sequencing Center for Infectious Disease"/>
            <person name="Wu L."/>
            <person name="Ma J."/>
        </authorList>
    </citation>
    <scope>NUCLEOTIDE SEQUENCE [LARGE SCALE GENOMIC DNA]</scope>
    <source>
        <strain evidence="4">JCM 9458</strain>
    </source>
</reference>
<feature type="domain" description="HTH cro/C1-type" evidence="2">
    <location>
        <begin position="37"/>
        <end position="76"/>
    </location>
</feature>
<sequence>MAAANPARARFGAWLAAARLNAGYLTQQAWADALNGLAGAATLTRAEVGRWERGVRVPDAWLGLIAESLNVPLADLAAAAARVRRARPRPSASVGGPPWRGIASAESTTAAWSADAIGILGPIQDGASPGRSSGLSGAPLEDLLVYLDEQWHALVKADNLLGPRHALIGVSSHLAILQELAAEISETKRPAVIGLAARYAESAAWLYEDSDDPSAAARWTTQAMEWAYQAHDDVMLAWTLFRRSQQAAASGHHAEALGLAQAARRDDEELPGPMRAAVLVHEATVRAARGGSAESLCLLDGAHALASTDVAGDARYGHGSYCTPAYIELQRGRCYLASGRAHAAIDQYERALPALPPVYRRDRAAGQVSLAVAYARAGHPDQAAAAALEALPIAQATGSGRIHAGITRLADTLRPQASVSEVRALLDTLDAGAA</sequence>
<keyword evidence="4" id="KW-1185">Reference proteome</keyword>
<evidence type="ECO:0000259" key="2">
    <source>
        <dbReference type="PROSITE" id="PS50943"/>
    </source>
</evidence>
<accession>A0ABP6T1Y2</accession>
<dbReference type="InterPro" id="IPR001387">
    <property type="entry name" value="Cro/C1-type_HTH"/>
</dbReference>
<dbReference type="EMBL" id="BAAAYN010000028">
    <property type="protein sequence ID" value="GAA3390290.1"/>
    <property type="molecule type" value="Genomic_DNA"/>
</dbReference>
<dbReference type="Proteomes" id="UP001501676">
    <property type="component" value="Unassembled WGS sequence"/>
</dbReference>
<proteinExistence type="predicted"/>
<dbReference type="RefSeq" id="WP_345730033.1">
    <property type="nucleotide sequence ID" value="NZ_BAAAYN010000028.1"/>
</dbReference>
<dbReference type="PROSITE" id="PS50005">
    <property type="entry name" value="TPR"/>
    <property type="match status" value="1"/>
</dbReference>
<dbReference type="Gene3D" id="1.10.260.40">
    <property type="entry name" value="lambda repressor-like DNA-binding domains"/>
    <property type="match status" value="1"/>
</dbReference>
<keyword evidence="1" id="KW-0802">TPR repeat</keyword>
<dbReference type="SUPFAM" id="SSF48452">
    <property type="entry name" value="TPR-like"/>
    <property type="match status" value="1"/>
</dbReference>
<evidence type="ECO:0000256" key="1">
    <source>
        <dbReference type="PROSITE-ProRule" id="PRU00339"/>
    </source>
</evidence>
<name>A0ABP6T1Y2_9ACTN</name>
<dbReference type="Gene3D" id="1.25.40.10">
    <property type="entry name" value="Tetratricopeptide repeat domain"/>
    <property type="match status" value="1"/>
</dbReference>
<gene>
    <name evidence="3" type="ORF">GCM10020369_43670</name>
</gene>
<comment type="caution">
    <text evidence="3">The sequence shown here is derived from an EMBL/GenBank/DDBJ whole genome shotgun (WGS) entry which is preliminary data.</text>
</comment>
<feature type="repeat" description="TPR" evidence="1">
    <location>
        <begin position="325"/>
        <end position="358"/>
    </location>
</feature>
<evidence type="ECO:0000313" key="4">
    <source>
        <dbReference type="Proteomes" id="UP001501676"/>
    </source>
</evidence>
<dbReference type="InterPro" id="IPR011990">
    <property type="entry name" value="TPR-like_helical_dom_sf"/>
</dbReference>
<protein>
    <recommendedName>
        <fullName evidence="2">HTH cro/C1-type domain-containing protein</fullName>
    </recommendedName>
</protein>
<organism evidence="3 4">
    <name type="scientific">Cryptosporangium minutisporangium</name>
    <dbReference type="NCBI Taxonomy" id="113569"/>
    <lineage>
        <taxon>Bacteria</taxon>
        <taxon>Bacillati</taxon>
        <taxon>Actinomycetota</taxon>
        <taxon>Actinomycetes</taxon>
        <taxon>Cryptosporangiales</taxon>
        <taxon>Cryptosporangiaceae</taxon>
        <taxon>Cryptosporangium</taxon>
    </lineage>
</organism>
<dbReference type="InterPro" id="IPR010982">
    <property type="entry name" value="Lambda_DNA-bd_dom_sf"/>
</dbReference>